<dbReference type="PROSITE" id="PS50111">
    <property type="entry name" value="CHEMOTAXIS_TRANSDUC_2"/>
    <property type="match status" value="1"/>
</dbReference>
<feature type="domain" description="HAMP" evidence="10">
    <location>
        <begin position="206"/>
        <end position="260"/>
    </location>
</feature>
<evidence type="ECO:0000256" key="5">
    <source>
        <dbReference type="ARBA" id="ARBA00029447"/>
    </source>
</evidence>
<dbReference type="AlphaFoldDB" id="A0A7I8DG78"/>
<dbReference type="GO" id="GO:0005886">
    <property type="term" value="C:plasma membrane"/>
    <property type="evidence" value="ECO:0007669"/>
    <property type="project" value="UniProtKB-SubCell"/>
</dbReference>
<keyword evidence="3 8" id="KW-0472">Membrane</keyword>
<evidence type="ECO:0008006" key="13">
    <source>
        <dbReference type="Google" id="ProtNLM"/>
    </source>
</evidence>
<dbReference type="Pfam" id="PF00015">
    <property type="entry name" value="MCPsignal"/>
    <property type="match status" value="1"/>
</dbReference>
<keyword evidence="2" id="KW-1003">Cell membrane</keyword>
<dbReference type="InterPro" id="IPR004090">
    <property type="entry name" value="Chemotax_Me-accpt_rcpt"/>
</dbReference>
<dbReference type="PROSITE" id="PS50885">
    <property type="entry name" value="HAMP"/>
    <property type="match status" value="1"/>
</dbReference>
<dbReference type="PANTHER" id="PTHR32089:SF112">
    <property type="entry name" value="LYSOZYME-LIKE PROTEIN-RELATED"/>
    <property type="match status" value="1"/>
</dbReference>
<organism evidence="11 12">
    <name type="scientific">Effusibacillus dendaii</name>
    <dbReference type="NCBI Taxonomy" id="2743772"/>
    <lineage>
        <taxon>Bacteria</taxon>
        <taxon>Bacillati</taxon>
        <taxon>Bacillota</taxon>
        <taxon>Bacilli</taxon>
        <taxon>Bacillales</taxon>
        <taxon>Alicyclobacillaceae</taxon>
        <taxon>Effusibacillus</taxon>
    </lineage>
</organism>
<dbReference type="PRINTS" id="PR00260">
    <property type="entry name" value="CHEMTRNSDUCR"/>
</dbReference>
<comment type="subcellular location">
    <subcellularLocation>
        <location evidence="1">Cell membrane</location>
    </subcellularLocation>
</comment>
<reference evidence="11 12" key="1">
    <citation type="submission" date="2020-08" db="EMBL/GenBank/DDBJ databases">
        <title>Complete Genome Sequence of Effusibacillus dendaii Strain skT53, Isolated from Farmland soil.</title>
        <authorList>
            <person name="Konishi T."/>
            <person name="Kawasaki H."/>
        </authorList>
    </citation>
    <scope>NUCLEOTIDE SEQUENCE [LARGE SCALE GENOMIC DNA]</scope>
    <source>
        <strain evidence="12">skT53</strain>
    </source>
</reference>
<dbReference type="GO" id="GO:0007165">
    <property type="term" value="P:signal transduction"/>
    <property type="evidence" value="ECO:0007669"/>
    <property type="project" value="UniProtKB-KW"/>
</dbReference>
<keyword evidence="4 6" id="KW-0807">Transducer</keyword>
<evidence type="ECO:0000256" key="8">
    <source>
        <dbReference type="SAM" id="Phobius"/>
    </source>
</evidence>
<dbReference type="InterPro" id="IPR004089">
    <property type="entry name" value="MCPsignal_dom"/>
</dbReference>
<evidence type="ECO:0000256" key="2">
    <source>
        <dbReference type="ARBA" id="ARBA00022475"/>
    </source>
</evidence>
<dbReference type="SUPFAM" id="SSF58104">
    <property type="entry name" value="Methyl-accepting chemotaxis protein (MCP) signaling domain"/>
    <property type="match status" value="1"/>
</dbReference>
<evidence type="ECO:0000256" key="4">
    <source>
        <dbReference type="ARBA" id="ARBA00023224"/>
    </source>
</evidence>
<dbReference type="KEGG" id="eff:skT53_33170"/>
<dbReference type="FunFam" id="1.10.287.950:FF:000001">
    <property type="entry name" value="Methyl-accepting chemotaxis sensory transducer"/>
    <property type="match status" value="1"/>
</dbReference>
<accession>A0A7I8DG78</accession>
<keyword evidence="7" id="KW-0175">Coiled coil</keyword>
<evidence type="ECO:0000259" key="10">
    <source>
        <dbReference type="PROSITE" id="PS50885"/>
    </source>
</evidence>
<feature type="coiled-coil region" evidence="7">
    <location>
        <begin position="136"/>
        <end position="170"/>
    </location>
</feature>
<gene>
    <name evidence="11" type="ORF">skT53_33170</name>
</gene>
<keyword evidence="12" id="KW-1185">Reference proteome</keyword>
<dbReference type="EMBL" id="AP023366">
    <property type="protein sequence ID" value="BCJ88332.1"/>
    <property type="molecule type" value="Genomic_DNA"/>
</dbReference>
<dbReference type="CDD" id="cd06225">
    <property type="entry name" value="HAMP"/>
    <property type="match status" value="1"/>
</dbReference>
<name>A0A7I8DG78_9BACL</name>
<dbReference type="GO" id="GO:0006935">
    <property type="term" value="P:chemotaxis"/>
    <property type="evidence" value="ECO:0007669"/>
    <property type="project" value="InterPro"/>
</dbReference>
<dbReference type="InterPro" id="IPR003660">
    <property type="entry name" value="HAMP_dom"/>
</dbReference>
<dbReference type="InterPro" id="IPR007891">
    <property type="entry name" value="CHASE3"/>
</dbReference>
<evidence type="ECO:0000259" key="9">
    <source>
        <dbReference type="PROSITE" id="PS50111"/>
    </source>
</evidence>
<proteinExistence type="inferred from homology"/>
<protein>
    <recommendedName>
        <fullName evidence="13">Methyl-accepting chemotaxis protein</fullName>
    </recommendedName>
</protein>
<keyword evidence="8" id="KW-1133">Transmembrane helix</keyword>
<dbReference type="CDD" id="cd19410">
    <property type="entry name" value="HK9-like_sensor"/>
    <property type="match status" value="1"/>
</dbReference>
<feature type="transmembrane region" description="Helical" evidence="8">
    <location>
        <begin position="185"/>
        <end position="209"/>
    </location>
</feature>
<evidence type="ECO:0000256" key="6">
    <source>
        <dbReference type="PROSITE-ProRule" id="PRU00284"/>
    </source>
</evidence>
<comment type="similarity">
    <text evidence="5">Belongs to the methyl-accepting chemotaxis (MCP) protein family.</text>
</comment>
<evidence type="ECO:0000313" key="12">
    <source>
        <dbReference type="Proteomes" id="UP000593802"/>
    </source>
</evidence>
<evidence type="ECO:0000313" key="11">
    <source>
        <dbReference type="EMBL" id="BCJ88332.1"/>
    </source>
</evidence>
<dbReference type="CDD" id="cd11386">
    <property type="entry name" value="MCP_signal"/>
    <property type="match status" value="1"/>
</dbReference>
<dbReference type="RefSeq" id="WP_226375265.1">
    <property type="nucleotide sequence ID" value="NZ_AP023366.1"/>
</dbReference>
<sequence>MRFTIRTKLALSSSVMVLLLIITGVASYIGFNRVGQENDAIVLDTIPIGDAASNILTDLINEETGVRGYLVTGQESFLEPYNAGKAQLQKDLDTIRKHEAAHPIMKDLMENQALPHIQQIQNYFESQINLVKTGKIEEARAKINDGKVEMDNFRDVYAKIQADVQKLTNDAWNNSKNQTQQAKTIIFVVSGIAVVFGITSIIFLFATIVRPIGLVNRQLRDIAEGEGDLTKQLEIKTKDELGDLAASFNKMLSSLRFLIRQVGESSEQVAASTEQLTASAEQTSKATEQITAIISEVTVGTETQAVNVDHSVKAMADLSAGIEQISVNAQRVAATAEHASKASTEGRQSIKSAIDQMHLISNTVNNLAQVIRELGDRSKEIGNIVEVITGIAEQTNLLALNAAIEAARAGEHGRGFAVVADEVRKLAEQSAESAHQITDLISTIQVETGKAVDSMESTTKEVAVGIGIVNSAEESFNRIQNSVNDVTGQIQEVSAATQQMSQRATQVVRSIDQISEVSEATAAGTQNVSAAAEEQLASMQEITASAAALAKMAGELQQHVSRFRV</sequence>
<dbReference type="Gene3D" id="1.10.287.950">
    <property type="entry name" value="Methyl-accepting chemotaxis protein"/>
    <property type="match status" value="1"/>
</dbReference>
<dbReference type="PANTHER" id="PTHR32089">
    <property type="entry name" value="METHYL-ACCEPTING CHEMOTAXIS PROTEIN MCPB"/>
    <property type="match status" value="1"/>
</dbReference>
<evidence type="ECO:0000256" key="7">
    <source>
        <dbReference type="SAM" id="Coils"/>
    </source>
</evidence>
<dbReference type="Gene3D" id="6.10.340.10">
    <property type="match status" value="1"/>
</dbReference>
<evidence type="ECO:0000256" key="3">
    <source>
        <dbReference type="ARBA" id="ARBA00023136"/>
    </source>
</evidence>
<dbReference type="GO" id="GO:0004888">
    <property type="term" value="F:transmembrane signaling receptor activity"/>
    <property type="evidence" value="ECO:0007669"/>
    <property type="project" value="InterPro"/>
</dbReference>
<dbReference type="Proteomes" id="UP000593802">
    <property type="component" value="Chromosome"/>
</dbReference>
<feature type="domain" description="Methyl-accepting transducer" evidence="9">
    <location>
        <begin position="279"/>
        <end position="515"/>
    </location>
</feature>
<evidence type="ECO:0000256" key="1">
    <source>
        <dbReference type="ARBA" id="ARBA00004236"/>
    </source>
</evidence>
<keyword evidence="8" id="KW-0812">Transmembrane</keyword>
<dbReference type="Pfam" id="PF00672">
    <property type="entry name" value="HAMP"/>
    <property type="match status" value="1"/>
</dbReference>
<dbReference type="SMART" id="SM00304">
    <property type="entry name" value="HAMP"/>
    <property type="match status" value="2"/>
</dbReference>
<dbReference type="SMART" id="SM00283">
    <property type="entry name" value="MA"/>
    <property type="match status" value="1"/>
</dbReference>
<dbReference type="Pfam" id="PF05227">
    <property type="entry name" value="CHASE3"/>
    <property type="match status" value="1"/>
</dbReference>